<protein>
    <recommendedName>
        <fullName evidence="4">TPPP family protein</fullName>
    </recommendedName>
</protein>
<keyword evidence="3" id="KW-1185">Reference proteome</keyword>
<dbReference type="InterPro" id="IPR008907">
    <property type="entry name" value="TPP/p25"/>
</dbReference>
<dbReference type="Proteomes" id="UP000069940">
    <property type="component" value="Unassembled WGS sequence"/>
</dbReference>
<sequence length="112" mass="12599">MSPKIAALKLPTLEAMFTSYAKYRPTSNTFQGDGKRILLSQSDAWMQQARLIGQKRFFTLTETGVTFFKFGKSSLDFEEYQLFLEELCQTKGIGLEEVKHSMVSCGPPGMVS</sequence>
<organism evidence="2 3">
    <name type="scientific">Aedes albopictus</name>
    <name type="common">Asian tiger mosquito</name>
    <name type="synonym">Stegomyia albopicta</name>
    <dbReference type="NCBI Taxonomy" id="7160"/>
    <lineage>
        <taxon>Eukaryota</taxon>
        <taxon>Metazoa</taxon>
        <taxon>Ecdysozoa</taxon>
        <taxon>Arthropoda</taxon>
        <taxon>Hexapoda</taxon>
        <taxon>Insecta</taxon>
        <taxon>Pterygota</taxon>
        <taxon>Neoptera</taxon>
        <taxon>Endopterygota</taxon>
        <taxon>Diptera</taxon>
        <taxon>Nematocera</taxon>
        <taxon>Culicoidea</taxon>
        <taxon>Culicidae</taxon>
        <taxon>Culicinae</taxon>
        <taxon>Aedini</taxon>
        <taxon>Aedes</taxon>
        <taxon>Stegomyia</taxon>
    </lineage>
</organism>
<name>A0ABM1ZAF9_AEDAL</name>
<dbReference type="RefSeq" id="XP_029736180.1">
    <property type="nucleotide sequence ID" value="XM_029880320.2"/>
</dbReference>
<dbReference type="SUPFAM" id="SSF47473">
    <property type="entry name" value="EF-hand"/>
    <property type="match status" value="1"/>
</dbReference>
<evidence type="ECO:0000256" key="1">
    <source>
        <dbReference type="ARBA" id="ARBA00010994"/>
    </source>
</evidence>
<proteinExistence type="inferred from homology"/>
<evidence type="ECO:0000313" key="2">
    <source>
        <dbReference type="EnsemblMetazoa" id="AALFPA23_016595.P24212"/>
    </source>
</evidence>
<dbReference type="InterPro" id="IPR011992">
    <property type="entry name" value="EF-hand-dom_pair"/>
</dbReference>
<reference evidence="3" key="1">
    <citation type="journal article" date="2015" name="Proc. Natl. Acad. Sci. U.S.A.">
        <title>Genome sequence of the Asian Tiger mosquito, Aedes albopictus, reveals insights into its biology, genetics, and evolution.</title>
        <authorList>
            <person name="Chen X.G."/>
            <person name="Jiang X."/>
            <person name="Gu J."/>
            <person name="Xu M."/>
            <person name="Wu Y."/>
            <person name="Deng Y."/>
            <person name="Zhang C."/>
            <person name="Bonizzoni M."/>
            <person name="Dermauw W."/>
            <person name="Vontas J."/>
            <person name="Armbruster P."/>
            <person name="Huang X."/>
            <person name="Yang Y."/>
            <person name="Zhang H."/>
            <person name="He W."/>
            <person name="Peng H."/>
            <person name="Liu Y."/>
            <person name="Wu K."/>
            <person name="Chen J."/>
            <person name="Lirakis M."/>
            <person name="Topalis P."/>
            <person name="Van Leeuwen T."/>
            <person name="Hall A.B."/>
            <person name="Jiang X."/>
            <person name="Thorpe C."/>
            <person name="Mueller R.L."/>
            <person name="Sun C."/>
            <person name="Waterhouse R.M."/>
            <person name="Yan G."/>
            <person name="Tu Z.J."/>
            <person name="Fang X."/>
            <person name="James A.A."/>
        </authorList>
    </citation>
    <scope>NUCLEOTIDE SEQUENCE [LARGE SCALE GENOMIC DNA]</scope>
    <source>
        <strain evidence="3">Foshan</strain>
    </source>
</reference>
<dbReference type="GeneID" id="115270955"/>
<dbReference type="Pfam" id="PF05517">
    <property type="entry name" value="p25-alpha"/>
    <property type="match status" value="1"/>
</dbReference>
<reference evidence="2" key="2">
    <citation type="submission" date="2025-05" db="UniProtKB">
        <authorList>
            <consortium name="EnsemblMetazoa"/>
        </authorList>
    </citation>
    <scope>IDENTIFICATION</scope>
    <source>
        <strain evidence="2">Foshan</strain>
    </source>
</reference>
<dbReference type="EnsemblMetazoa" id="AALFPA23_016595.R24212">
    <property type="protein sequence ID" value="AALFPA23_016595.P24212"/>
    <property type="gene ID" value="AALFPA23_016595"/>
</dbReference>
<evidence type="ECO:0008006" key="4">
    <source>
        <dbReference type="Google" id="ProtNLM"/>
    </source>
</evidence>
<comment type="similarity">
    <text evidence="1">Belongs to the TPPP family.</text>
</comment>
<dbReference type="Gene3D" id="1.10.238.10">
    <property type="entry name" value="EF-hand"/>
    <property type="match status" value="1"/>
</dbReference>
<evidence type="ECO:0000313" key="3">
    <source>
        <dbReference type="Proteomes" id="UP000069940"/>
    </source>
</evidence>
<accession>A0ABM1ZAF9</accession>